<keyword evidence="5" id="KW-0560">Oxidoreductase</keyword>
<feature type="domain" description="FAD dependent oxidoreductase" evidence="6">
    <location>
        <begin position="18"/>
        <end position="380"/>
    </location>
</feature>
<dbReference type="InterPro" id="IPR000447">
    <property type="entry name" value="G3P_DH_FAD-dep"/>
</dbReference>
<dbReference type="Gene3D" id="1.10.8.870">
    <property type="entry name" value="Alpha-glycerophosphate oxidase, cap domain"/>
    <property type="match status" value="1"/>
</dbReference>
<proteinExistence type="inferred from homology"/>
<dbReference type="Gene3D" id="3.50.50.60">
    <property type="entry name" value="FAD/NAD(P)-binding domain"/>
    <property type="match status" value="1"/>
</dbReference>
<dbReference type="InterPro" id="IPR038299">
    <property type="entry name" value="DAO_C_sf"/>
</dbReference>
<dbReference type="RefSeq" id="WP_135870488.1">
    <property type="nucleotide sequence ID" value="NZ_SRSC01000003.1"/>
</dbReference>
<dbReference type="Proteomes" id="UP000306416">
    <property type="component" value="Unassembled WGS sequence"/>
</dbReference>
<protein>
    <submittedName>
        <fullName evidence="8">FAD-dependent oxidoreductase</fullName>
    </submittedName>
</protein>
<evidence type="ECO:0000256" key="2">
    <source>
        <dbReference type="ARBA" id="ARBA00007330"/>
    </source>
</evidence>
<evidence type="ECO:0000313" key="9">
    <source>
        <dbReference type="Proteomes" id="UP000306416"/>
    </source>
</evidence>
<dbReference type="Pfam" id="PF01266">
    <property type="entry name" value="DAO"/>
    <property type="match status" value="1"/>
</dbReference>
<accession>A0A4S1CCF1</accession>
<dbReference type="InterPro" id="IPR006076">
    <property type="entry name" value="FAD-dep_OxRdtase"/>
</dbReference>
<dbReference type="PANTHER" id="PTHR11985">
    <property type="entry name" value="GLYCEROL-3-PHOSPHATE DEHYDROGENASE"/>
    <property type="match status" value="1"/>
</dbReference>
<comment type="similarity">
    <text evidence="2">Belongs to the FAD-dependent glycerol-3-phosphate dehydrogenase family.</text>
</comment>
<dbReference type="GO" id="GO:0006072">
    <property type="term" value="P:glycerol-3-phosphate metabolic process"/>
    <property type="evidence" value="ECO:0007669"/>
    <property type="project" value="InterPro"/>
</dbReference>
<dbReference type="EMBL" id="SRSC01000003">
    <property type="protein sequence ID" value="TGU71049.1"/>
    <property type="molecule type" value="Genomic_DNA"/>
</dbReference>
<keyword evidence="4" id="KW-0274">FAD</keyword>
<evidence type="ECO:0000259" key="7">
    <source>
        <dbReference type="Pfam" id="PF16901"/>
    </source>
</evidence>
<feature type="domain" description="Alpha-glycerophosphate oxidase C-terminal" evidence="7">
    <location>
        <begin position="402"/>
        <end position="522"/>
    </location>
</feature>
<dbReference type="SUPFAM" id="SSF54373">
    <property type="entry name" value="FAD-linked reductases, C-terminal domain"/>
    <property type="match status" value="1"/>
</dbReference>
<keyword evidence="9" id="KW-1185">Reference proteome</keyword>
<dbReference type="PANTHER" id="PTHR11985:SF15">
    <property type="entry name" value="GLYCEROL-3-PHOSPHATE DEHYDROGENASE, MITOCHONDRIAL"/>
    <property type="match status" value="1"/>
</dbReference>
<dbReference type="SUPFAM" id="SSF51905">
    <property type="entry name" value="FAD/NAD(P)-binding domain"/>
    <property type="match status" value="1"/>
</dbReference>
<comment type="cofactor">
    <cofactor evidence="1">
        <name>FAD</name>
        <dbReference type="ChEBI" id="CHEBI:57692"/>
    </cofactor>
</comment>
<dbReference type="InterPro" id="IPR036188">
    <property type="entry name" value="FAD/NAD-bd_sf"/>
</dbReference>
<name>A0A4S1CCF1_9BACT</name>
<evidence type="ECO:0000256" key="4">
    <source>
        <dbReference type="ARBA" id="ARBA00022827"/>
    </source>
</evidence>
<evidence type="ECO:0000256" key="3">
    <source>
        <dbReference type="ARBA" id="ARBA00022630"/>
    </source>
</evidence>
<dbReference type="InterPro" id="IPR031656">
    <property type="entry name" value="DAO_C"/>
</dbReference>
<comment type="caution">
    <text evidence="8">The sequence shown here is derived from an EMBL/GenBank/DDBJ whole genome shotgun (WGS) entry which is preliminary data.</text>
</comment>
<evidence type="ECO:0000313" key="8">
    <source>
        <dbReference type="EMBL" id="TGU71049.1"/>
    </source>
</evidence>
<dbReference type="PROSITE" id="PS00978">
    <property type="entry name" value="FAD_G3PDH_2"/>
    <property type="match status" value="1"/>
</dbReference>
<dbReference type="Pfam" id="PF16901">
    <property type="entry name" value="DAO_C"/>
    <property type="match status" value="1"/>
</dbReference>
<evidence type="ECO:0000256" key="5">
    <source>
        <dbReference type="ARBA" id="ARBA00023002"/>
    </source>
</evidence>
<dbReference type="AlphaFoldDB" id="A0A4S1CCF1"/>
<gene>
    <name evidence="8" type="ORF">E4633_11915</name>
</gene>
<keyword evidence="3" id="KW-0285">Flavoprotein</keyword>
<organism evidence="8 9">
    <name type="scientific">Geomonas terrae</name>
    <dbReference type="NCBI Taxonomy" id="2562681"/>
    <lineage>
        <taxon>Bacteria</taxon>
        <taxon>Pseudomonadati</taxon>
        <taxon>Thermodesulfobacteriota</taxon>
        <taxon>Desulfuromonadia</taxon>
        <taxon>Geobacterales</taxon>
        <taxon>Geobacteraceae</taxon>
        <taxon>Geomonas</taxon>
    </lineage>
</organism>
<sequence length="537" mass="58638">MTDRNANLDLLKSGRTFDMLVMGGGATGCGIAVDAANRGLSVALVDRGDFGGGTSSKSTKLLHGGVRYLESAVMHMDRVQFNLVRDGLHERTVLLRIAPHLCHRLTLVTPLYGLGQVPYVWSGLKLYDLLAGDAGLGHSRFVSRGEMLRRFPMIREEGLKGGVQYYDGQFNDVRMNIALARTAAREGAVICNYVEAVGLVREKGRVAGAVVRDPINGTSWQIRARCVVNACGSSADMVRRMDDPTAASLLRVSRGIHIVLPGRFAPMEAGVMIPKTDDGRVLFILPWEGACLVGTTEEPADADELPLARERDVEYLLRHVRRYFNLGAKSQDITASWAGLRPLVHDPFTADTAELARDHVISCSPTGLITIVGGKWTTYRKMALDTVDYVVKNVGLAATGPCRTDRLVLDGGENFRDGSAVELSRNFGLDLDVALHLHRSYGDHALEVARLCQGGLGERLVAGHPYLKGEVIYAVRYEMALTVLDFVERRVPLALLDRAGARSAATAVLELMASELGWDRGRQAKEREEVHERLGGN</sequence>
<dbReference type="GO" id="GO:0004368">
    <property type="term" value="F:glycerol-3-phosphate dehydrogenase (quinone) activity"/>
    <property type="evidence" value="ECO:0007669"/>
    <property type="project" value="InterPro"/>
</dbReference>
<evidence type="ECO:0000259" key="6">
    <source>
        <dbReference type="Pfam" id="PF01266"/>
    </source>
</evidence>
<dbReference type="PRINTS" id="PR01001">
    <property type="entry name" value="FADG3PDH"/>
</dbReference>
<dbReference type="PROSITE" id="PS51257">
    <property type="entry name" value="PROKAR_LIPOPROTEIN"/>
    <property type="match status" value="1"/>
</dbReference>
<evidence type="ECO:0000256" key="1">
    <source>
        <dbReference type="ARBA" id="ARBA00001974"/>
    </source>
</evidence>
<reference evidence="8 9" key="1">
    <citation type="submission" date="2019-04" db="EMBL/GenBank/DDBJ databases">
        <title>Geobacter oryzae sp. nov., ferric-reducing bacteria isolated from paddy soil.</title>
        <authorList>
            <person name="Xu Z."/>
            <person name="Masuda Y."/>
            <person name="Itoh H."/>
            <person name="Senoo K."/>
        </authorList>
    </citation>
    <scope>NUCLEOTIDE SEQUENCE [LARGE SCALE GENOMIC DNA]</scope>
    <source>
        <strain evidence="8 9">Red111</strain>
    </source>
</reference>
<dbReference type="Gene3D" id="3.30.9.10">
    <property type="entry name" value="D-Amino Acid Oxidase, subunit A, domain 2"/>
    <property type="match status" value="1"/>
</dbReference>